<proteinExistence type="predicted"/>
<gene>
    <name evidence="1" type="ORF">GCM10011588_26410</name>
</gene>
<sequence length="329" mass="36191">MTLRSAATPLDGDLGRWLPSPDGGRALRRLYSTALNQQVADTCIALLHPGDPRLATRVETLLPALADSDWTTPGLAHAHFVGLADERSRLATAHRAVAQLERIVAGPPPPLDLATIGDTPPRWVEYALEKFVDDQRRNDSLSVELESVTPGPATLDGTRNALTLLAGSWPEMGGVTETLVREIRWTKGSARASSSATLTQIYGAVFLRAGLTRPVVLYELLVHEATHLELVARMAVDKLLTNGSDRAPSPFRPVARPLTRVLHATLVAARLAEAMRRYRPDDDRERALVRQRQEQFTADLTIGLATLAEHGRWTPIGHQFFTDLRRTPR</sequence>
<protein>
    <recommendedName>
        <fullName evidence="3">HEXXH motif-containing protein</fullName>
    </recommendedName>
</protein>
<name>A0A917VSN6_9NOCA</name>
<evidence type="ECO:0008006" key="3">
    <source>
        <dbReference type="Google" id="ProtNLM"/>
    </source>
</evidence>
<comment type="caution">
    <text evidence="1">The sequence shown here is derived from an EMBL/GenBank/DDBJ whole genome shotgun (WGS) entry which is preliminary data.</text>
</comment>
<dbReference type="InterPro" id="IPR026337">
    <property type="entry name" value="AKG_HExxH"/>
</dbReference>
<dbReference type="EMBL" id="BMMH01000004">
    <property type="protein sequence ID" value="GGL10648.1"/>
    <property type="molecule type" value="Genomic_DNA"/>
</dbReference>
<accession>A0A917VSN6</accession>
<dbReference type="AlphaFoldDB" id="A0A917VSN6"/>
<dbReference type="Proteomes" id="UP000638263">
    <property type="component" value="Unassembled WGS sequence"/>
</dbReference>
<organism evidence="1 2">
    <name type="scientific">Nocardia jinanensis</name>
    <dbReference type="NCBI Taxonomy" id="382504"/>
    <lineage>
        <taxon>Bacteria</taxon>
        <taxon>Bacillati</taxon>
        <taxon>Actinomycetota</taxon>
        <taxon>Actinomycetes</taxon>
        <taxon>Mycobacteriales</taxon>
        <taxon>Nocardiaceae</taxon>
        <taxon>Nocardia</taxon>
    </lineage>
</organism>
<evidence type="ECO:0000313" key="2">
    <source>
        <dbReference type="Proteomes" id="UP000638263"/>
    </source>
</evidence>
<reference evidence="1" key="2">
    <citation type="submission" date="2020-09" db="EMBL/GenBank/DDBJ databases">
        <authorList>
            <person name="Sun Q."/>
            <person name="Zhou Y."/>
        </authorList>
    </citation>
    <scope>NUCLEOTIDE SEQUENCE</scope>
    <source>
        <strain evidence="1">CGMCC 4.3508</strain>
    </source>
</reference>
<keyword evidence="2" id="KW-1185">Reference proteome</keyword>
<evidence type="ECO:0000313" key="1">
    <source>
        <dbReference type="EMBL" id="GGL10648.1"/>
    </source>
</evidence>
<dbReference type="NCBIfam" id="TIGR04267">
    <property type="entry name" value="mod_HExxH"/>
    <property type="match status" value="1"/>
</dbReference>
<reference evidence="1" key="1">
    <citation type="journal article" date="2014" name="Int. J. Syst. Evol. Microbiol.">
        <title>Complete genome sequence of Corynebacterium casei LMG S-19264T (=DSM 44701T), isolated from a smear-ripened cheese.</title>
        <authorList>
            <consortium name="US DOE Joint Genome Institute (JGI-PGF)"/>
            <person name="Walter F."/>
            <person name="Albersmeier A."/>
            <person name="Kalinowski J."/>
            <person name="Ruckert C."/>
        </authorList>
    </citation>
    <scope>NUCLEOTIDE SEQUENCE</scope>
    <source>
        <strain evidence="1">CGMCC 4.3508</strain>
    </source>
</reference>
<dbReference type="RefSeq" id="WP_058853946.1">
    <property type="nucleotide sequence ID" value="NZ_BMMH01000004.1"/>
</dbReference>